<sequence length="39" mass="4111">MSDTQLAPASTGVVDPHKSVIDEARALGCAMARENKRPS</sequence>
<accession>A0ABR6N6Y4</accession>
<gene>
    <name evidence="1" type="ORF">FHS97_002497</name>
</gene>
<dbReference type="Proteomes" id="UP000560131">
    <property type="component" value="Unassembled WGS sequence"/>
</dbReference>
<dbReference type="EMBL" id="JACIJN010000008">
    <property type="protein sequence ID" value="MBB5726554.1"/>
    <property type="molecule type" value="Genomic_DNA"/>
</dbReference>
<organism evidence="1 2">
    <name type="scientific">Sphingomonas endophytica</name>
    <dbReference type="NCBI Taxonomy" id="869719"/>
    <lineage>
        <taxon>Bacteria</taxon>
        <taxon>Pseudomonadati</taxon>
        <taxon>Pseudomonadota</taxon>
        <taxon>Alphaproteobacteria</taxon>
        <taxon>Sphingomonadales</taxon>
        <taxon>Sphingomonadaceae</taxon>
        <taxon>Sphingomonas</taxon>
    </lineage>
</organism>
<keyword evidence="2" id="KW-1185">Reference proteome</keyword>
<protein>
    <submittedName>
        <fullName evidence="1">Uncharacterized protein</fullName>
    </submittedName>
</protein>
<name>A0ABR6N6Y4_9SPHN</name>
<reference evidence="1 2" key="1">
    <citation type="submission" date="2020-08" db="EMBL/GenBank/DDBJ databases">
        <title>Genomic Encyclopedia of Type Strains, Phase IV (KMG-IV): sequencing the most valuable type-strain genomes for metagenomic binning, comparative biology and taxonomic classification.</title>
        <authorList>
            <person name="Goeker M."/>
        </authorList>
    </citation>
    <scope>NUCLEOTIDE SEQUENCE [LARGE SCALE GENOMIC DNA]</scope>
    <source>
        <strain evidence="1 2">DSM 101535</strain>
    </source>
</reference>
<evidence type="ECO:0000313" key="2">
    <source>
        <dbReference type="Proteomes" id="UP000560131"/>
    </source>
</evidence>
<evidence type="ECO:0000313" key="1">
    <source>
        <dbReference type="EMBL" id="MBB5726554.1"/>
    </source>
</evidence>
<comment type="caution">
    <text evidence="1">The sequence shown here is derived from an EMBL/GenBank/DDBJ whole genome shotgun (WGS) entry which is preliminary data.</text>
</comment>
<proteinExistence type="predicted"/>